<keyword evidence="7" id="KW-1185">Reference proteome</keyword>
<feature type="binding site" evidence="5">
    <location>
        <position position="223"/>
    </location>
    <ligand>
        <name>a divalent metal cation</name>
        <dbReference type="ChEBI" id="CHEBI:60240"/>
        <label>1</label>
    </ligand>
</feature>
<feature type="binding site" evidence="5">
    <location>
        <position position="105"/>
    </location>
    <ligand>
        <name>a divalent metal cation</name>
        <dbReference type="ChEBI" id="CHEBI:60240"/>
        <label>1</label>
    </ligand>
</feature>
<dbReference type="NCBIfam" id="TIGR00486">
    <property type="entry name" value="YbgI_SA1388"/>
    <property type="match status" value="1"/>
</dbReference>
<dbReference type="InterPro" id="IPR002678">
    <property type="entry name" value="DUF34/NIF3"/>
</dbReference>
<feature type="binding site" evidence="5">
    <location>
        <position position="227"/>
    </location>
    <ligand>
        <name>a divalent metal cation</name>
        <dbReference type="ChEBI" id="CHEBI:60240"/>
        <label>1</label>
    </ligand>
</feature>
<dbReference type="RefSeq" id="WP_078932163.1">
    <property type="nucleotide sequence ID" value="NZ_FUWG01000002.1"/>
</dbReference>
<feature type="binding site" evidence="5">
    <location>
        <position position="69"/>
    </location>
    <ligand>
        <name>a divalent metal cation</name>
        <dbReference type="ChEBI" id="CHEBI:60240"/>
        <label>1</label>
    </ligand>
</feature>
<dbReference type="SUPFAM" id="SSF102705">
    <property type="entry name" value="NIF3 (NGG1p interacting factor 3)-like"/>
    <property type="match status" value="1"/>
</dbReference>
<keyword evidence="4 5" id="KW-0479">Metal-binding</keyword>
<sequence length="255" mass="27690">MTLNELDVYFKSFLKPENFLSDSSRNGIQIQNSAPDKTPVTKIAFAVDACEQTALAAAKAGAQLLFVHHGLFWGACETVTGHVYKRYRAFLQNDLALYASHIPLDANNPYGNNYGLAARIGLKNCAPFGEWRGMSIGVKGELTVPVSVEKLASRALLPGEKPACILPFGKKDIRTVGIISGGAGEDWVQASDAGLDAFITGEVQHEQYHCIQENGINVIAGGHYRTETVGVNLVREKVEKELKIDTIFIDIPTGL</sequence>
<evidence type="ECO:0000313" key="7">
    <source>
        <dbReference type="Proteomes" id="UP000190423"/>
    </source>
</evidence>
<dbReference type="STRING" id="261392.SAMN02745149_00250"/>
<dbReference type="Pfam" id="PF01784">
    <property type="entry name" value="DUF34_NIF3"/>
    <property type="match status" value="1"/>
</dbReference>
<dbReference type="PANTHER" id="PTHR13799:SF14">
    <property type="entry name" value="GTP CYCLOHYDROLASE 1 TYPE 2 HOMOLOG"/>
    <property type="match status" value="1"/>
</dbReference>
<dbReference type="GeneID" id="78315573"/>
<proteinExistence type="inferred from homology"/>
<dbReference type="GO" id="GO:0046872">
    <property type="term" value="F:metal ion binding"/>
    <property type="evidence" value="ECO:0007669"/>
    <property type="project" value="UniProtKB-KW"/>
</dbReference>
<evidence type="ECO:0000313" key="6">
    <source>
        <dbReference type="EMBL" id="SJZ29747.1"/>
    </source>
</evidence>
<dbReference type="GO" id="GO:0005737">
    <property type="term" value="C:cytoplasm"/>
    <property type="evidence" value="ECO:0007669"/>
    <property type="project" value="TreeGrafter"/>
</dbReference>
<evidence type="ECO:0000256" key="2">
    <source>
        <dbReference type="ARBA" id="ARBA00011643"/>
    </source>
</evidence>
<dbReference type="Gene3D" id="3.40.1390.30">
    <property type="entry name" value="NIF3 (NGG1p interacting factor 3)-like"/>
    <property type="match status" value="2"/>
</dbReference>
<evidence type="ECO:0000256" key="5">
    <source>
        <dbReference type="PIRSR" id="PIRSR602678-1"/>
    </source>
</evidence>
<dbReference type="PANTHER" id="PTHR13799">
    <property type="entry name" value="NGG1 INTERACTING FACTOR 3"/>
    <property type="match status" value="1"/>
</dbReference>
<gene>
    <name evidence="6" type="ORF">SAMN02745149_00250</name>
</gene>
<protein>
    <recommendedName>
        <fullName evidence="3">GTP cyclohydrolase 1 type 2 homolog</fullName>
    </recommendedName>
</protein>
<dbReference type="AlphaFoldDB" id="A0A1T4JI43"/>
<dbReference type="Proteomes" id="UP000190423">
    <property type="component" value="Unassembled WGS sequence"/>
</dbReference>
<organism evidence="6 7">
    <name type="scientific">Treponema porcinum</name>
    <dbReference type="NCBI Taxonomy" id="261392"/>
    <lineage>
        <taxon>Bacteria</taxon>
        <taxon>Pseudomonadati</taxon>
        <taxon>Spirochaetota</taxon>
        <taxon>Spirochaetia</taxon>
        <taxon>Spirochaetales</taxon>
        <taxon>Treponemataceae</taxon>
        <taxon>Treponema</taxon>
    </lineage>
</organism>
<dbReference type="InterPro" id="IPR036069">
    <property type="entry name" value="DUF34/NIF3_sf"/>
</dbReference>
<name>A0A1T4JI43_TREPO</name>
<dbReference type="OrthoDB" id="9792792at2"/>
<feature type="binding site" evidence="5">
    <location>
        <position position="68"/>
    </location>
    <ligand>
        <name>a divalent metal cation</name>
        <dbReference type="ChEBI" id="CHEBI:60240"/>
        <label>1</label>
    </ligand>
</feature>
<accession>A0A1T4JI43</accession>
<evidence type="ECO:0000256" key="4">
    <source>
        <dbReference type="ARBA" id="ARBA00022723"/>
    </source>
</evidence>
<comment type="subunit">
    <text evidence="2">Homohexamer.</text>
</comment>
<reference evidence="6 7" key="1">
    <citation type="submission" date="2017-02" db="EMBL/GenBank/DDBJ databases">
        <authorList>
            <person name="Peterson S.W."/>
        </authorList>
    </citation>
    <scope>NUCLEOTIDE SEQUENCE [LARGE SCALE GENOMIC DNA]</scope>
    <source>
        <strain evidence="6 7">ATCC BAA-908</strain>
    </source>
</reference>
<comment type="similarity">
    <text evidence="1">Belongs to the GTP cyclohydrolase I type 2/NIF3 family.</text>
</comment>
<dbReference type="EMBL" id="FUWG01000002">
    <property type="protein sequence ID" value="SJZ29747.1"/>
    <property type="molecule type" value="Genomic_DNA"/>
</dbReference>
<evidence type="ECO:0000256" key="1">
    <source>
        <dbReference type="ARBA" id="ARBA00006964"/>
    </source>
</evidence>
<evidence type="ECO:0000256" key="3">
    <source>
        <dbReference type="ARBA" id="ARBA00022112"/>
    </source>
</evidence>
<dbReference type="FunFam" id="3.40.1390.30:FF:000001">
    <property type="entry name" value="GTP cyclohydrolase 1 type 2"/>
    <property type="match status" value="1"/>
</dbReference>